<dbReference type="AlphaFoldDB" id="A0A0D7A5B4"/>
<feature type="compositionally biased region" description="Pro residues" evidence="1">
    <location>
        <begin position="293"/>
        <end position="304"/>
    </location>
</feature>
<protein>
    <submittedName>
        <fullName evidence="2">Uncharacterized protein</fullName>
    </submittedName>
</protein>
<name>A0A0D7A5B4_9AGAR</name>
<dbReference type="Proteomes" id="UP000054144">
    <property type="component" value="Unassembled WGS sequence"/>
</dbReference>
<feature type="compositionally biased region" description="Polar residues" evidence="1">
    <location>
        <begin position="351"/>
        <end position="374"/>
    </location>
</feature>
<sequence>MRFIEDRNGDMVDGFQASEIRRAMQSVWQMLLTRGLAPKTWGAASSEALAIFHGQMNIQCPELALCQNNWKATEICTANYPSWASTHLPSGSKAVKRERESSTLPISLKRTLTDVVEVPSGLVLPNSDFAGTSGAAAVADSGVISVFEESTNTATAAVMASTSDSCPLKRRNIQMVNTLFALKVSSPLAEQSGVAVSSALNTVQVAMAVGAMDVERLPPSLSVQSPHGTKTLLTTSLGRTVPTVVTSLAATMPVGSVTSVQVPSGEGPALLSPQIAPTPALTLTTSSARGSPVPVPASIPPPESPTETPTNPNDVLPPSLTPNPSSTRGPPSSMQDPVLVTHDSLMHDSESSSTHGPSSIQGLSSTRDPSSTPDGPSLAHGPSSVGGTQGPPLMHDPSLTHTGPSSITMPDTPVATETATDAASVTVPTPANENDVASLLNTLMGPPALSQVPLPPWLSAQTKMASVVASIATPVHPEDEAAMNTGNQWKSKGPARMKPTKSSTPRNLCAIDWCKQHPNGTVTEYAEYWESIKSTDEAQKYVAASKNARNAKQPQHHDTRRADARAQEETHCEQAATAGQDEANNTLGPTKPKSDKLDRDRILKATGGAVAVLPSP</sequence>
<accession>A0A0D7A5B4</accession>
<feature type="compositionally biased region" description="Basic and acidic residues" evidence="1">
    <location>
        <begin position="592"/>
        <end position="603"/>
    </location>
</feature>
<gene>
    <name evidence="2" type="ORF">FISHEDRAFT_75855</name>
</gene>
<feature type="compositionally biased region" description="Polar residues" evidence="1">
    <location>
        <begin position="399"/>
        <end position="430"/>
    </location>
</feature>
<evidence type="ECO:0000256" key="1">
    <source>
        <dbReference type="SAM" id="MobiDB-lite"/>
    </source>
</evidence>
<proteinExistence type="predicted"/>
<keyword evidence="3" id="KW-1185">Reference proteome</keyword>
<feature type="region of interest" description="Disordered" evidence="1">
    <location>
        <begin position="283"/>
        <end position="430"/>
    </location>
</feature>
<dbReference type="OrthoDB" id="3235325at2759"/>
<feature type="region of interest" description="Disordered" evidence="1">
    <location>
        <begin position="544"/>
        <end position="616"/>
    </location>
</feature>
<dbReference type="EMBL" id="KN882043">
    <property type="protein sequence ID" value="KIY46008.1"/>
    <property type="molecule type" value="Genomic_DNA"/>
</dbReference>
<feature type="compositionally biased region" description="Basic and acidic residues" evidence="1">
    <location>
        <begin position="555"/>
        <end position="572"/>
    </location>
</feature>
<organism evidence="2 3">
    <name type="scientific">Fistulina hepatica ATCC 64428</name>
    <dbReference type="NCBI Taxonomy" id="1128425"/>
    <lineage>
        <taxon>Eukaryota</taxon>
        <taxon>Fungi</taxon>
        <taxon>Dikarya</taxon>
        <taxon>Basidiomycota</taxon>
        <taxon>Agaricomycotina</taxon>
        <taxon>Agaricomycetes</taxon>
        <taxon>Agaricomycetidae</taxon>
        <taxon>Agaricales</taxon>
        <taxon>Fistulinaceae</taxon>
        <taxon>Fistulina</taxon>
    </lineage>
</organism>
<evidence type="ECO:0000313" key="3">
    <source>
        <dbReference type="Proteomes" id="UP000054144"/>
    </source>
</evidence>
<evidence type="ECO:0000313" key="2">
    <source>
        <dbReference type="EMBL" id="KIY46008.1"/>
    </source>
</evidence>
<feature type="region of interest" description="Disordered" evidence="1">
    <location>
        <begin position="483"/>
        <end position="504"/>
    </location>
</feature>
<feature type="compositionally biased region" description="Low complexity" evidence="1">
    <location>
        <begin position="305"/>
        <end position="327"/>
    </location>
</feature>
<reference evidence="2 3" key="1">
    <citation type="journal article" date="2015" name="Fungal Genet. Biol.">
        <title>Evolution of novel wood decay mechanisms in Agaricales revealed by the genome sequences of Fistulina hepatica and Cylindrobasidium torrendii.</title>
        <authorList>
            <person name="Floudas D."/>
            <person name="Held B.W."/>
            <person name="Riley R."/>
            <person name="Nagy L.G."/>
            <person name="Koehler G."/>
            <person name="Ransdell A.S."/>
            <person name="Younus H."/>
            <person name="Chow J."/>
            <person name="Chiniquy J."/>
            <person name="Lipzen A."/>
            <person name="Tritt A."/>
            <person name="Sun H."/>
            <person name="Haridas S."/>
            <person name="LaButti K."/>
            <person name="Ohm R.A."/>
            <person name="Kues U."/>
            <person name="Blanchette R.A."/>
            <person name="Grigoriev I.V."/>
            <person name="Minto R.E."/>
            <person name="Hibbett D.S."/>
        </authorList>
    </citation>
    <scope>NUCLEOTIDE SEQUENCE [LARGE SCALE GENOMIC DNA]</scope>
    <source>
        <strain evidence="2 3">ATCC 64428</strain>
    </source>
</reference>